<name>A0A699X7H6_TANCI</name>
<protein>
    <submittedName>
        <fullName evidence="1">Uncharacterized protein</fullName>
    </submittedName>
</protein>
<sequence>VTNQLLLEKNKLNDYVALKGTPILVPKVQYHEEEKDTTSTLEFS</sequence>
<evidence type="ECO:0000313" key="1">
    <source>
        <dbReference type="EMBL" id="GFD55725.1"/>
    </source>
</evidence>
<feature type="non-terminal residue" evidence="1">
    <location>
        <position position="1"/>
    </location>
</feature>
<dbReference type="AlphaFoldDB" id="A0A699X7H6"/>
<organism evidence="1">
    <name type="scientific">Tanacetum cinerariifolium</name>
    <name type="common">Dalmatian daisy</name>
    <name type="synonym">Chrysanthemum cinerariifolium</name>
    <dbReference type="NCBI Taxonomy" id="118510"/>
    <lineage>
        <taxon>Eukaryota</taxon>
        <taxon>Viridiplantae</taxon>
        <taxon>Streptophyta</taxon>
        <taxon>Embryophyta</taxon>
        <taxon>Tracheophyta</taxon>
        <taxon>Spermatophyta</taxon>
        <taxon>Magnoliopsida</taxon>
        <taxon>eudicotyledons</taxon>
        <taxon>Gunneridae</taxon>
        <taxon>Pentapetalae</taxon>
        <taxon>asterids</taxon>
        <taxon>campanulids</taxon>
        <taxon>Asterales</taxon>
        <taxon>Asteraceae</taxon>
        <taxon>Asteroideae</taxon>
        <taxon>Anthemideae</taxon>
        <taxon>Anthemidinae</taxon>
        <taxon>Tanacetum</taxon>
    </lineage>
</organism>
<comment type="caution">
    <text evidence="1">The sequence shown here is derived from an EMBL/GenBank/DDBJ whole genome shotgun (WGS) entry which is preliminary data.</text>
</comment>
<dbReference type="EMBL" id="BKCJ011820949">
    <property type="protein sequence ID" value="GFD55725.1"/>
    <property type="molecule type" value="Genomic_DNA"/>
</dbReference>
<gene>
    <name evidence="1" type="ORF">Tci_927694</name>
</gene>
<reference evidence="1" key="1">
    <citation type="journal article" date="2019" name="Sci. Rep.">
        <title>Draft genome of Tanacetum cinerariifolium, the natural source of mosquito coil.</title>
        <authorList>
            <person name="Yamashiro T."/>
            <person name="Shiraishi A."/>
            <person name="Satake H."/>
            <person name="Nakayama K."/>
        </authorList>
    </citation>
    <scope>NUCLEOTIDE SEQUENCE</scope>
</reference>
<accession>A0A699X7H6</accession>
<proteinExistence type="predicted"/>